<evidence type="ECO:0000256" key="1">
    <source>
        <dbReference type="ARBA" id="ARBA00009427"/>
    </source>
</evidence>
<dbReference type="AlphaFoldDB" id="A0A9D1T7U9"/>
<name>A0A9D1T7U9_9FIRM</name>
<evidence type="ECO:0000259" key="9">
    <source>
        <dbReference type="Pfam" id="PF02224"/>
    </source>
</evidence>
<feature type="domain" description="Cytidylate kinase" evidence="9">
    <location>
        <begin position="5"/>
        <end position="218"/>
    </location>
</feature>
<dbReference type="NCBIfam" id="TIGR00017">
    <property type="entry name" value="cmk"/>
    <property type="match status" value="1"/>
</dbReference>
<feature type="binding site" evidence="8">
    <location>
        <begin position="9"/>
        <end position="17"/>
    </location>
    <ligand>
        <name>ATP</name>
        <dbReference type="ChEBI" id="CHEBI:30616"/>
    </ligand>
</feature>
<evidence type="ECO:0000313" key="10">
    <source>
        <dbReference type="EMBL" id="HIV13873.1"/>
    </source>
</evidence>
<dbReference type="CDD" id="cd02020">
    <property type="entry name" value="CMPK"/>
    <property type="match status" value="1"/>
</dbReference>
<evidence type="ECO:0000256" key="7">
    <source>
        <dbReference type="ARBA" id="ARBA00048478"/>
    </source>
</evidence>
<evidence type="ECO:0000256" key="8">
    <source>
        <dbReference type="HAMAP-Rule" id="MF_00238"/>
    </source>
</evidence>
<dbReference type="Proteomes" id="UP000886723">
    <property type="component" value="Unassembled WGS sequence"/>
</dbReference>
<dbReference type="Pfam" id="PF02224">
    <property type="entry name" value="Cytidylate_kin"/>
    <property type="match status" value="1"/>
</dbReference>
<keyword evidence="4 8" id="KW-0418">Kinase</keyword>
<accession>A0A9D1T7U9</accession>
<dbReference type="SUPFAM" id="SSF52540">
    <property type="entry name" value="P-loop containing nucleoside triphosphate hydrolases"/>
    <property type="match status" value="1"/>
</dbReference>
<dbReference type="GO" id="GO:0036431">
    <property type="term" value="F:dCMP kinase activity"/>
    <property type="evidence" value="ECO:0007669"/>
    <property type="project" value="InterPro"/>
</dbReference>
<comment type="caution">
    <text evidence="10">The sequence shown here is derived from an EMBL/GenBank/DDBJ whole genome shotgun (WGS) entry which is preliminary data.</text>
</comment>
<dbReference type="PANTHER" id="PTHR21299:SF2">
    <property type="entry name" value="CYTIDYLATE KINASE"/>
    <property type="match status" value="1"/>
</dbReference>
<dbReference type="InterPro" id="IPR003136">
    <property type="entry name" value="Cytidylate_kin"/>
</dbReference>
<dbReference type="InterPro" id="IPR011994">
    <property type="entry name" value="Cytidylate_kinase_dom"/>
</dbReference>
<reference evidence="10" key="1">
    <citation type="submission" date="2020-10" db="EMBL/GenBank/DDBJ databases">
        <authorList>
            <person name="Gilroy R."/>
        </authorList>
    </citation>
    <scope>NUCLEOTIDE SEQUENCE</scope>
    <source>
        <strain evidence="10">ChiBcec2-4451</strain>
    </source>
</reference>
<dbReference type="PANTHER" id="PTHR21299">
    <property type="entry name" value="CYTIDYLATE KINASE/PANTOATE-BETA-ALANINE LIGASE"/>
    <property type="match status" value="1"/>
</dbReference>
<keyword evidence="3 8" id="KW-0547">Nucleotide-binding</keyword>
<dbReference type="GO" id="GO:0015949">
    <property type="term" value="P:nucleobase-containing small molecule interconversion"/>
    <property type="evidence" value="ECO:0007669"/>
    <property type="project" value="TreeGrafter"/>
</dbReference>
<keyword evidence="5 8" id="KW-0067">ATP-binding</keyword>
<evidence type="ECO:0000313" key="11">
    <source>
        <dbReference type="Proteomes" id="UP000886723"/>
    </source>
</evidence>
<gene>
    <name evidence="8" type="primary">cmk</name>
    <name evidence="10" type="ORF">IAA63_12140</name>
</gene>
<dbReference type="HAMAP" id="MF_00238">
    <property type="entry name" value="Cytidyl_kinase_type1"/>
    <property type="match status" value="1"/>
</dbReference>
<keyword evidence="2 8" id="KW-0808">Transferase</keyword>
<dbReference type="GO" id="GO:0005829">
    <property type="term" value="C:cytosol"/>
    <property type="evidence" value="ECO:0007669"/>
    <property type="project" value="TreeGrafter"/>
</dbReference>
<dbReference type="EMBL" id="DVON01000258">
    <property type="protein sequence ID" value="HIV13873.1"/>
    <property type="molecule type" value="Genomic_DNA"/>
</dbReference>
<dbReference type="EC" id="2.7.4.25" evidence="8"/>
<comment type="subcellular location">
    <subcellularLocation>
        <location evidence="8">Cytoplasm</location>
    </subcellularLocation>
</comment>
<comment type="catalytic activity">
    <reaction evidence="7 8">
        <text>CMP + ATP = CDP + ADP</text>
        <dbReference type="Rhea" id="RHEA:11600"/>
        <dbReference type="ChEBI" id="CHEBI:30616"/>
        <dbReference type="ChEBI" id="CHEBI:58069"/>
        <dbReference type="ChEBI" id="CHEBI:60377"/>
        <dbReference type="ChEBI" id="CHEBI:456216"/>
        <dbReference type="EC" id="2.7.4.25"/>
    </reaction>
</comment>
<comment type="catalytic activity">
    <reaction evidence="6 8">
        <text>dCMP + ATP = dCDP + ADP</text>
        <dbReference type="Rhea" id="RHEA:25094"/>
        <dbReference type="ChEBI" id="CHEBI:30616"/>
        <dbReference type="ChEBI" id="CHEBI:57566"/>
        <dbReference type="ChEBI" id="CHEBI:58593"/>
        <dbReference type="ChEBI" id="CHEBI:456216"/>
        <dbReference type="EC" id="2.7.4.25"/>
    </reaction>
</comment>
<reference evidence="10" key="2">
    <citation type="journal article" date="2021" name="PeerJ">
        <title>Extensive microbial diversity within the chicken gut microbiome revealed by metagenomics and culture.</title>
        <authorList>
            <person name="Gilroy R."/>
            <person name="Ravi A."/>
            <person name="Getino M."/>
            <person name="Pursley I."/>
            <person name="Horton D.L."/>
            <person name="Alikhan N.F."/>
            <person name="Baker D."/>
            <person name="Gharbi K."/>
            <person name="Hall N."/>
            <person name="Watson M."/>
            <person name="Adriaenssens E.M."/>
            <person name="Foster-Nyarko E."/>
            <person name="Jarju S."/>
            <person name="Secka A."/>
            <person name="Antonio M."/>
            <person name="Oren A."/>
            <person name="Chaudhuri R.R."/>
            <person name="La Ragione R."/>
            <person name="Hildebrand F."/>
            <person name="Pallen M.J."/>
        </authorList>
    </citation>
    <scope>NUCLEOTIDE SEQUENCE</scope>
    <source>
        <strain evidence="10">ChiBcec2-4451</strain>
    </source>
</reference>
<evidence type="ECO:0000256" key="4">
    <source>
        <dbReference type="ARBA" id="ARBA00022777"/>
    </source>
</evidence>
<evidence type="ECO:0000256" key="6">
    <source>
        <dbReference type="ARBA" id="ARBA00047615"/>
    </source>
</evidence>
<proteinExistence type="inferred from homology"/>
<keyword evidence="8" id="KW-0963">Cytoplasm</keyword>
<dbReference type="GO" id="GO:0005524">
    <property type="term" value="F:ATP binding"/>
    <property type="evidence" value="ECO:0007669"/>
    <property type="project" value="UniProtKB-UniRule"/>
</dbReference>
<organism evidence="10 11">
    <name type="scientific">Candidatus Pullilachnospira stercoravium</name>
    <dbReference type="NCBI Taxonomy" id="2840913"/>
    <lineage>
        <taxon>Bacteria</taxon>
        <taxon>Bacillati</taxon>
        <taxon>Bacillota</taxon>
        <taxon>Clostridia</taxon>
        <taxon>Lachnospirales</taxon>
        <taxon>Lachnospiraceae</taxon>
        <taxon>Lachnospiraceae incertae sedis</taxon>
        <taxon>Candidatus Pullilachnospira</taxon>
    </lineage>
</organism>
<evidence type="ECO:0000256" key="3">
    <source>
        <dbReference type="ARBA" id="ARBA00022741"/>
    </source>
</evidence>
<evidence type="ECO:0000256" key="5">
    <source>
        <dbReference type="ARBA" id="ARBA00022840"/>
    </source>
</evidence>
<dbReference type="InterPro" id="IPR027417">
    <property type="entry name" value="P-loop_NTPase"/>
</dbReference>
<dbReference type="Gene3D" id="3.40.50.300">
    <property type="entry name" value="P-loop containing nucleotide triphosphate hydrolases"/>
    <property type="match status" value="1"/>
</dbReference>
<dbReference type="GO" id="GO:0006220">
    <property type="term" value="P:pyrimidine nucleotide metabolic process"/>
    <property type="evidence" value="ECO:0007669"/>
    <property type="project" value="UniProtKB-UniRule"/>
</dbReference>
<comment type="similarity">
    <text evidence="1 8">Belongs to the cytidylate kinase family. Type 1 subfamily.</text>
</comment>
<sequence length="222" mass="24777">MSYNIAIDGPAGAGKSTIARRAAAALSFIYVDTGAMYRAMGLYFLNHGIDPADTAAIEAAVQDVDVSIRYENGEQQVYLNGENVTGQIRREEVGDMASRTSVNGKVREKLVQLQQQLAARENVVMDGRDIGTCVLPDATVKIYLTASVEERARRRYLELKEKGQEESLEKIQEDIRDRDHRDMTREISPLRQAEDAVLVDASHMTIEEVTAAVLEAFEERRK</sequence>
<protein>
    <recommendedName>
        <fullName evidence="8">Cytidylate kinase</fullName>
        <shortName evidence="8">CK</shortName>
        <ecNumber evidence="8">2.7.4.25</ecNumber>
    </recommendedName>
    <alternativeName>
        <fullName evidence="8">Cytidine monophosphate kinase</fullName>
        <shortName evidence="8">CMP kinase</shortName>
    </alternativeName>
</protein>
<evidence type="ECO:0000256" key="2">
    <source>
        <dbReference type="ARBA" id="ARBA00022679"/>
    </source>
</evidence>